<protein>
    <submittedName>
        <fullName evidence="1">Uncharacterized protein</fullName>
    </submittedName>
</protein>
<dbReference type="PANTHER" id="PTHR36932:SF1">
    <property type="entry name" value="CAPSULAR POLYSACCHARIDE BIOSYNTHESIS PROTEIN"/>
    <property type="match status" value="1"/>
</dbReference>
<dbReference type="Gene3D" id="3.40.50.12780">
    <property type="entry name" value="N-terminal domain of ligase-like"/>
    <property type="match status" value="1"/>
</dbReference>
<dbReference type="PANTHER" id="PTHR36932">
    <property type="entry name" value="CAPSULAR POLYSACCHARIDE BIOSYNTHESIS PROTEIN"/>
    <property type="match status" value="1"/>
</dbReference>
<dbReference type="SUPFAM" id="SSF56801">
    <property type="entry name" value="Acetyl-CoA synthetase-like"/>
    <property type="match status" value="1"/>
</dbReference>
<dbReference type="InterPro" id="IPR053158">
    <property type="entry name" value="CapK_Type1_Caps_Biosynth"/>
</dbReference>
<keyword evidence="2" id="KW-1185">Reference proteome</keyword>
<dbReference type="InterPro" id="IPR042099">
    <property type="entry name" value="ANL_N_sf"/>
</dbReference>
<dbReference type="EMBL" id="AP023213">
    <property type="protein sequence ID" value="BCG47637.1"/>
    <property type="molecule type" value="Genomic_DNA"/>
</dbReference>
<sequence length="427" mass="49274">MALFKYIYLAGLAYRNKKILKCYRFLKESEKWQLDDLRQLQLERLKLLLSNAYANTDFYRKRFDECGFHPSYLSTLDDLKKLPVTEKEDVLANVSGIQINVPAEKMFFSETSGSTGRPLVFYRNQEWDAWHNASVMRGYSWHGVFPWERNGYLWGYNISFVKKLKVSFLDFLQNRFRLFSYESDGLDRFLSKLQKASYLNGYSSMIYEIAKRVNARGISSKFRLKMVKGTSEKIYDVYREEVQKAFGKPIVSEYGSAEGGIIAFECTQGNMHINMETVIVEEIDNEILVTNLVSTSFPIIRYRLGDYVKLGESGCSCGMAHPIIKEVTGRIGALIHGKTNTYPSLTLYYVFKNMASSHSVVLNYQAVQKTRGTLELLIESEVDEDGLKLINKEFNKYFKADLDVNIRTGVPRSNFNSKKKDFVSEID</sequence>
<dbReference type="Proteomes" id="UP000515472">
    <property type="component" value="Chromosome"/>
</dbReference>
<evidence type="ECO:0000313" key="2">
    <source>
        <dbReference type="Proteomes" id="UP000515472"/>
    </source>
</evidence>
<organism evidence="1 2">
    <name type="scientific">Citrifermentans bremense</name>
    <dbReference type="NCBI Taxonomy" id="60035"/>
    <lineage>
        <taxon>Bacteria</taxon>
        <taxon>Pseudomonadati</taxon>
        <taxon>Thermodesulfobacteriota</taxon>
        <taxon>Desulfuromonadia</taxon>
        <taxon>Geobacterales</taxon>
        <taxon>Geobacteraceae</taxon>
        <taxon>Citrifermentans</taxon>
    </lineage>
</organism>
<proteinExistence type="predicted"/>
<gene>
    <name evidence="1" type="ORF">GEOBRER4_n2476</name>
</gene>
<evidence type="ECO:0000313" key="1">
    <source>
        <dbReference type="EMBL" id="BCG47637.1"/>
    </source>
</evidence>
<accession>A0A6S6M000</accession>
<dbReference type="AlphaFoldDB" id="A0A6S6M000"/>
<dbReference type="RefSeq" id="WP_185242503.1">
    <property type="nucleotide sequence ID" value="NZ_AP023213.1"/>
</dbReference>
<name>A0A6S6M000_9BACT</name>
<reference evidence="1 2" key="1">
    <citation type="submission" date="2020-06" db="EMBL/GenBank/DDBJ databases">
        <title>Interaction of electrochemicaly active bacteria, Geobacter bremensis R4 on different carbon anode.</title>
        <authorList>
            <person name="Meng L."/>
            <person name="Yoshida N."/>
        </authorList>
    </citation>
    <scope>NUCLEOTIDE SEQUENCE [LARGE SCALE GENOMIC DNA]</scope>
    <source>
        <strain evidence="1 2">R4</strain>
    </source>
</reference>
<dbReference type="KEGG" id="gbn:GEOBRER4_23870"/>